<name>A0A382J4M2_9ZZZZ</name>
<keyword evidence="5" id="KW-0808">Transferase</keyword>
<dbReference type="GO" id="GO:0005737">
    <property type="term" value="C:cytoplasm"/>
    <property type="evidence" value="ECO:0007669"/>
    <property type="project" value="UniProtKB-SubCell"/>
</dbReference>
<evidence type="ECO:0000256" key="12">
    <source>
        <dbReference type="ARBA" id="ARBA00040883"/>
    </source>
</evidence>
<evidence type="ECO:0000256" key="3">
    <source>
        <dbReference type="ARBA" id="ARBA00011738"/>
    </source>
</evidence>
<dbReference type="PANTHER" id="PTHR34265:SF1">
    <property type="entry name" value="TYPE III PANTOTHENATE KINASE"/>
    <property type="match status" value="1"/>
</dbReference>
<feature type="non-terminal residue" evidence="13">
    <location>
        <position position="160"/>
    </location>
</feature>
<proteinExistence type="inferred from homology"/>
<comment type="similarity">
    <text evidence="11">Belongs to the type III pantothenate kinase family.</text>
</comment>
<evidence type="ECO:0000313" key="13">
    <source>
        <dbReference type="EMBL" id="SVC06990.1"/>
    </source>
</evidence>
<dbReference type="Gene3D" id="3.30.420.40">
    <property type="match status" value="2"/>
</dbReference>
<accession>A0A382J4M2</accession>
<reference evidence="13" key="1">
    <citation type="submission" date="2018-05" db="EMBL/GenBank/DDBJ databases">
        <authorList>
            <person name="Lanie J.A."/>
            <person name="Ng W.-L."/>
            <person name="Kazmierczak K.M."/>
            <person name="Andrzejewski T.M."/>
            <person name="Davidsen T.M."/>
            <person name="Wayne K.J."/>
            <person name="Tettelin H."/>
            <person name="Glass J.I."/>
            <person name="Rusch D."/>
            <person name="Podicherti R."/>
            <person name="Tsui H.-C.T."/>
            <person name="Winkler M.E."/>
        </authorList>
    </citation>
    <scope>NUCLEOTIDE SEQUENCE</scope>
</reference>
<gene>
    <name evidence="13" type="ORF">METZ01_LOCUS259844</name>
</gene>
<keyword evidence="8" id="KW-0067">ATP-binding</keyword>
<evidence type="ECO:0000256" key="4">
    <source>
        <dbReference type="ARBA" id="ARBA00022490"/>
    </source>
</evidence>
<evidence type="ECO:0000256" key="7">
    <source>
        <dbReference type="ARBA" id="ARBA00022777"/>
    </source>
</evidence>
<dbReference type="GO" id="GO:0004594">
    <property type="term" value="F:pantothenate kinase activity"/>
    <property type="evidence" value="ECO:0007669"/>
    <property type="project" value="InterPro"/>
</dbReference>
<keyword evidence="10" id="KW-0173">Coenzyme A biosynthesis</keyword>
<evidence type="ECO:0000256" key="6">
    <source>
        <dbReference type="ARBA" id="ARBA00022741"/>
    </source>
</evidence>
<dbReference type="GO" id="GO:0015937">
    <property type="term" value="P:coenzyme A biosynthetic process"/>
    <property type="evidence" value="ECO:0007669"/>
    <property type="project" value="UniProtKB-KW"/>
</dbReference>
<evidence type="ECO:0000256" key="1">
    <source>
        <dbReference type="ARBA" id="ARBA00001958"/>
    </source>
</evidence>
<dbReference type="InterPro" id="IPR004619">
    <property type="entry name" value="Type_III_PanK"/>
</dbReference>
<dbReference type="SUPFAM" id="SSF53067">
    <property type="entry name" value="Actin-like ATPase domain"/>
    <property type="match status" value="2"/>
</dbReference>
<dbReference type="InterPro" id="IPR043129">
    <property type="entry name" value="ATPase_NBD"/>
</dbReference>
<keyword evidence="4" id="KW-0963">Cytoplasm</keyword>
<comment type="subcellular location">
    <subcellularLocation>
        <location evidence="2">Cytoplasm</location>
    </subcellularLocation>
</comment>
<evidence type="ECO:0000256" key="9">
    <source>
        <dbReference type="ARBA" id="ARBA00022958"/>
    </source>
</evidence>
<evidence type="ECO:0000256" key="10">
    <source>
        <dbReference type="ARBA" id="ARBA00022993"/>
    </source>
</evidence>
<evidence type="ECO:0000256" key="5">
    <source>
        <dbReference type="ARBA" id="ARBA00022679"/>
    </source>
</evidence>
<evidence type="ECO:0000256" key="2">
    <source>
        <dbReference type="ARBA" id="ARBA00004496"/>
    </source>
</evidence>
<keyword evidence="6" id="KW-0547">Nucleotide-binding</keyword>
<keyword evidence="7" id="KW-0418">Kinase</keyword>
<dbReference type="PANTHER" id="PTHR34265">
    <property type="entry name" value="TYPE III PANTOTHENATE KINASE"/>
    <property type="match status" value="1"/>
</dbReference>
<sequence>MYLIGDIGNTDIKICLFNRNMKLIKKKRLKTTLLNKNYLSKNLKFIKRYKSEIKKVLVSSVVPIAYNNIKKFIERSTKIKCIELKKLKLNNLLKIKVNKKQIGSDRLANAISVIDKKRNFIVVDFGTATNFDIVIKDNYIGGILAPGVKLSLNTLSDKAS</sequence>
<dbReference type="GO" id="GO:0005524">
    <property type="term" value="F:ATP binding"/>
    <property type="evidence" value="ECO:0007669"/>
    <property type="project" value="UniProtKB-KW"/>
</dbReference>
<dbReference type="AlphaFoldDB" id="A0A382J4M2"/>
<evidence type="ECO:0000256" key="8">
    <source>
        <dbReference type="ARBA" id="ARBA00022840"/>
    </source>
</evidence>
<comment type="cofactor">
    <cofactor evidence="1">
        <name>K(+)</name>
        <dbReference type="ChEBI" id="CHEBI:29103"/>
    </cofactor>
</comment>
<evidence type="ECO:0000256" key="11">
    <source>
        <dbReference type="ARBA" id="ARBA00038036"/>
    </source>
</evidence>
<dbReference type="Pfam" id="PF03309">
    <property type="entry name" value="Pan_kinase"/>
    <property type="match status" value="1"/>
</dbReference>
<dbReference type="NCBIfam" id="TIGR00671">
    <property type="entry name" value="baf"/>
    <property type="match status" value="1"/>
</dbReference>
<keyword evidence="9" id="KW-0630">Potassium</keyword>
<dbReference type="EMBL" id="UINC01071796">
    <property type="protein sequence ID" value="SVC06990.1"/>
    <property type="molecule type" value="Genomic_DNA"/>
</dbReference>
<comment type="subunit">
    <text evidence="3">Homodimer.</text>
</comment>
<protein>
    <recommendedName>
        <fullName evidence="12">Type III pantothenate kinase</fullName>
    </recommendedName>
</protein>
<organism evidence="13">
    <name type="scientific">marine metagenome</name>
    <dbReference type="NCBI Taxonomy" id="408172"/>
    <lineage>
        <taxon>unclassified sequences</taxon>
        <taxon>metagenomes</taxon>
        <taxon>ecological metagenomes</taxon>
    </lineage>
</organism>